<proteinExistence type="predicted"/>
<dbReference type="EMBL" id="BMNK01000024">
    <property type="protein sequence ID" value="GGP17419.1"/>
    <property type="molecule type" value="Genomic_DNA"/>
</dbReference>
<dbReference type="AlphaFoldDB" id="A0A918AFH3"/>
<evidence type="ECO:0000313" key="2">
    <source>
        <dbReference type="Proteomes" id="UP000660745"/>
    </source>
</evidence>
<organism evidence="1 2">
    <name type="scientific">Nonomuraea glycinis</name>
    <dbReference type="NCBI Taxonomy" id="2047744"/>
    <lineage>
        <taxon>Bacteria</taxon>
        <taxon>Bacillati</taxon>
        <taxon>Actinomycetota</taxon>
        <taxon>Actinomycetes</taxon>
        <taxon>Streptosporangiales</taxon>
        <taxon>Streptosporangiaceae</taxon>
        <taxon>Nonomuraea</taxon>
    </lineage>
</organism>
<comment type="caution">
    <text evidence="1">The sequence shown here is derived from an EMBL/GenBank/DDBJ whole genome shotgun (WGS) entry which is preliminary data.</text>
</comment>
<sequence length="72" mass="8206">MKACEPIRGRTGTWLREFPGAERSVTEAREWARGLLGERIAAPVLDDVVLLLSEWSPMRSRIRTRDARRTVG</sequence>
<gene>
    <name evidence="1" type="ORF">GCM10012278_85480</name>
</gene>
<reference evidence="1" key="2">
    <citation type="submission" date="2020-09" db="EMBL/GenBank/DDBJ databases">
        <authorList>
            <person name="Sun Q."/>
            <person name="Zhou Y."/>
        </authorList>
    </citation>
    <scope>NUCLEOTIDE SEQUENCE</scope>
    <source>
        <strain evidence="1">CGMCC 4.7430</strain>
    </source>
</reference>
<accession>A0A918AFH3</accession>
<reference evidence="1" key="1">
    <citation type="journal article" date="2014" name="Int. J. Syst. Evol. Microbiol.">
        <title>Complete genome sequence of Corynebacterium casei LMG S-19264T (=DSM 44701T), isolated from a smear-ripened cheese.</title>
        <authorList>
            <consortium name="US DOE Joint Genome Institute (JGI-PGF)"/>
            <person name="Walter F."/>
            <person name="Albersmeier A."/>
            <person name="Kalinowski J."/>
            <person name="Ruckert C."/>
        </authorList>
    </citation>
    <scope>NUCLEOTIDE SEQUENCE</scope>
    <source>
        <strain evidence="1">CGMCC 4.7430</strain>
    </source>
</reference>
<protein>
    <submittedName>
        <fullName evidence="1">Uncharacterized protein</fullName>
    </submittedName>
</protein>
<name>A0A918AFH3_9ACTN</name>
<dbReference type="Proteomes" id="UP000660745">
    <property type="component" value="Unassembled WGS sequence"/>
</dbReference>
<evidence type="ECO:0000313" key="1">
    <source>
        <dbReference type="EMBL" id="GGP17419.1"/>
    </source>
</evidence>
<keyword evidence="2" id="KW-1185">Reference proteome</keyword>